<evidence type="ECO:0000313" key="9">
    <source>
        <dbReference type="Proteomes" id="UP000663862"/>
    </source>
</evidence>
<dbReference type="SMART" id="SM00249">
    <property type="entry name" value="PHD"/>
    <property type="match status" value="3"/>
</dbReference>
<evidence type="ECO:0000256" key="5">
    <source>
        <dbReference type="SAM" id="MobiDB-lite"/>
    </source>
</evidence>
<dbReference type="InterPro" id="IPR012664">
    <property type="entry name" value="CHP02452"/>
</dbReference>
<sequence length="2198" mass="251955">MSLSTELECNICGRLLNEKDDTVTTDCQHTFHRQCAQKRLDEDERSDCRKCKRKSALSDALARFKTIKKLACIICDQSLDVNDDLVTTECQHTFHRQCAQKRLDENERSDCRKCKKTSALGDALQRSNPVLEGYCGICDKELGRKSSTIITPCQHIFHRHCIQERYEKKKESDCLECDQKFDIGTLLPGYQETSTIITSIPQKSQNVKPIENVTSESMMSTVTTMDIDEQYWRCANCSVKNEPSSELCGGCQKPPRNSLMNSAILTKNFDACHPSTVLKYSGDSSLTTMLYSNVNSSNTSETSSSPSMYKSQPPPIPQATVYIKDLPAKTIDDIELANRICHRINELYKIEPLHIQCNSKLDFGSIRVSNEGKQYLVNTAGSMPMDNRPGSPLIIFMDTIELVSYVVVGVADDKNIQNLPKPDEISSRWFEIFSKLKPRSCECVCIQFPNVYRLITSIDESYVPVIQSNFTINNHFAQAYLGADCCYFEDIPTSLNEQQLREAIAKTIALENISFGELYVEINKAANNACIITCGTARPWSTKSSIYLGQKLMSKKENLTCYLLIHSVPENYPTDLIINHDTFNKTATLYKRRGTNLILEISDKMIFDNCLKFGTLSMDDRVVFRITHYTAHNDPDECEINADTWYDSEMLQYKQPDIMQFVQNPKHEIFRYKWNSKSWLQQFKRLTTNDQISNRNLNARNAKGILFDVLRHHLRVTVMLNTIATIRNNKYMLHDSAVDLNLDKKLRTIVYNHESKLEIGAEMPSIDSLHKKTKVQVANEDCLVVYERLANEGKKPLLLNMANATSAGGGYRKGDGAQEENLFRRSDYCRSLDVGLDEFQDEPCERSLCTSLCDLDSSFDSQKMYPMNEFGAIYTSGLTVFRQSEQTGYEYMQKPVHNVCALAMAAYRRPSLDGDMLKSKYAVGMRKKIENLFSIAYHHKHDCLVLSALGCGAFQNPPDHVAKLFRSVIEQYAGFFQSIIFAIVDDHNTGNNLNPQGNFTPFQRELDGLNCELMLSFKQPNTKFGPYRLSSDGSLEKDICIFDLPPCDFAAICHDMFNRNHALKFSHPPLCIKSLNGTCQEKDIVHMTSLIHRKPCKHGAQCQSIRDPAHDQEFEHPPECPKGGDCQDITDDHEKTFRHKPTCQHSHKCGEYQKNVKDHCKQYRHCKQRCRYGGFCIYFLDKEHIEDYIHPFRTPCPSTPYHCSIYDKFGTEQKNGNLSNDTSWHCSNFAHVCRYGRDCTNQDSSHQKTSIHIPRILCPYGKECKKLIQEDHLNSFTHPNIRDIRILCTHGDICRDRIDFKHFARYRHAVILKDSGVVRYNNLNKKINFTQNQKESESRISIYAKSKAWNRLQSGRVLDEILDWIRTIQPVHRCKRDIFESILLQGHVMSRSYMEYLKDPEFVAFCIMEHSEIRKIKSSIPNTLVQNVKNYVTYLVAQHYMENKDRLHVNLESIFTQSPSTANMSTILSDKIRTEEVFLAQNLHNHMNLIRKKTMDIAKASLELSKTLAGCGYDKDKLLGTDKQVFSILGPHNGIYYGEVVIVFKRDILHHPDANFTTHAGTSFLSGKVNDHCPWLGSFSVNEQDQIDLFHKSKLNASVPGYEYTTALELIATTSHKFSSEKLGLEVNLDQILKHWLKTDSHSVIEAHLPQLIPLDYIEHIYMPKVTYDELKGNARHAVDDIFKNCMTIVDEKTDPDIKKDKYNKIVIDALDKRFRSKPEYNISRPIQGTVMTIQSSKFKEHYVLPLTISQAYEQYQIKHPAISTSRTVYIYWQVMNGDMMLTLSNQKIVSTEEQPKLKSLICYIAPKPMYNDSTYHEHPSYLNSGHPYQHFTFLERRTYAAKSTTFFAGCNTDDLMTFCLEINLTSGEIILSHAGPNSIYNHEKFSCTFPKKTLDLNYLEYIHVSSGGQTLPIRNLIVCFEKQHDLHATFDDKFEKQTNVSNKSPTNNVGHAASSSNTVDDNQSTKPPGFFDRAGNAVNQIGEKMNHVVDYVLGNHKSKLKPCPEGIHCLIQSFENGPDHNAKYSHPCRFADRCQNPEQHLTHEPHQVPDCPSDKNCANLTDPIHRSQFHHTGWPFFLIPCHSERCHNKTKAHLTRYSHGEKINEPGGAEQSEANSIDPPIQNVRNIPSSNKVDEQKKECYYGLNCRHLNRPDHYKEFSHSAVNQPVPRADRQPCRWNPDCHDRNPWHRATYWHPDT</sequence>
<dbReference type="Proteomes" id="UP000663862">
    <property type="component" value="Unassembled WGS sequence"/>
</dbReference>
<dbReference type="InterPro" id="IPR001965">
    <property type="entry name" value="Znf_PHD"/>
</dbReference>
<dbReference type="SUPFAM" id="SSF52949">
    <property type="entry name" value="Macro domain-like"/>
    <property type="match status" value="1"/>
</dbReference>
<dbReference type="InterPro" id="IPR043472">
    <property type="entry name" value="Macro_dom-like"/>
</dbReference>
<evidence type="ECO:0000256" key="2">
    <source>
        <dbReference type="ARBA" id="ARBA00022771"/>
    </source>
</evidence>
<dbReference type="PANTHER" id="PTHR35596">
    <property type="entry name" value="DUF2263 DOMAIN-CONTAINING PROTEIN"/>
    <property type="match status" value="1"/>
</dbReference>
<protein>
    <submittedName>
        <fullName evidence="8">Uncharacterized protein</fullName>
    </submittedName>
</protein>
<dbReference type="Pfam" id="PF10021">
    <property type="entry name" value="PARG_cat_microb"/>
    <property type="match status" value="1"/>
</dbReference>
<feature type="domain" description="RanBP2-type" evidence="7">
    <location>
        <begin position="228"/>
        <end position="257"/>
    </location>
</feature>
<accession>A0A821A0T1</accession>
<dbReference type="PROSITE" id="PS50089">
    <property type="entry name" value="ZF_RING_2"/>
    <property type="match status" value="3"/>
</dbReference>
<dbReference type="Gene3D" id="3.30.40.10">
    <property type="entry name" value="Zinc/RING finger domain, C3HC4 (zinc finger)"/>
    <property type="match status" value="3"/>
</dbReference>
<dbReference type="GO" id="GO:0008270">
    <property type="term" value="F:zinc ion binding"/>
    <property type="evidence" value="ECO:0007669"/>
    <property type="project" value="UniProtKB-KW"/>
</dbReference>
<dbReference type="EMBL" id="CAJOBQ010002632">
    <property type="protein sequence ID" value="CAF4571115.1"/>
    <property type="molecule type" value="Genomic_DNA"/>
</dbReference>
<dbReference type="InterPro" id="IPR027370">
    <property type="entry name" value="Znf-RING_euk"/>
</dbReference>
<organism evidence="8 9">
    <name type="scientific">Rotaria socialis</name>
    <dbReference type="NCBI Taxonomy" id="392032"/>
    <lineage>
        <taxon>Eukaryota</taxon>
        <taxon>Metazoa</taxon>
        <taxon>Spiralia</taxon>
        <taxon>Gnathifera</taxon>
        <taxon>Rotifera</taxon>
        <taxon>Eurotatoria</taxon>
        <taxon>Bdelloidea</taxon>
        <taxon>Philodinida</taxon>
        <taxon>Philodinidae</taxon>
        <taxon>Rotaria</taxon>
    </lineage>
</organism>
<dbReference type="InterPro" id="IPR013083">
    <property type="entry name" value="Znf_RING/FYVE/PHD"/>
</dbReference>
<name>A0A821A0T1_9BILA</name>
<feature type="domain" description="RING-type" evidence="6">
    <location>
        <begin position="135"/>
        <end position="178"/>
    </location>
</feature>
<feature type="region of interest" description="Disordered" evidence="5">
    <location>
        <begin position="1938"/>
        <end position="1975"/>
    </location>
</feature>
<evidence type="ECO:0000259" key="7">
    <source>
        <dbReference type="PROSITE" id="PS50199"/>
    </source>
</evidence>
<dbReference type="PANTHER" id="PTHR35596:SF1">
    <property type="entry name" value="MICROBIAL-TYPE PARG CATALYTIC DOMAIN-CONTAINING PROTEIN"/>
    <property type="match status" value="1"/>
</dbReference>
<gene>
    <name evidence="8" type="ORF">TSG867_LOCUS25964</name>
</gene>
<dbReference type="PROSITE" id="PS01358">
    <property type="entry name" value="ZF_RANBP2_1"/>
    <property type="match status" value="1"/>
</dbReference>
<feature type="domain" description="RING-type" evidence="6">
    <location>
        <begin position="9"/>
        <end position="52"/>
    </location>
</feature>
<feature type="domain" description="RING-type" evidence="6">
    <location>
        <begin position="72"/>
        <end position="115"/>
    </location>
</feature>
<dbReference type="SUPFAM" id="SSF57850">
    <property type="entry name" value="RING/U-box"/>
    <property type="match status" value="3"/>
</dbReference>
<feature type="compositionally biased region" description="Polar residues" evidence="5">
    <location>
        <begin position="1938"/>
        <end position="1967"/>
    </location>
</feature>
<evidence type="ECO:0000259" key="6">
    <source>
        <dbReference type="PROSITE" id="PS50089"/>
    </source>
</evidence>
<dbReference type="CDD" id="cd16448">
    <property type="entry name" value="RING-H2"/>
    <property type="match status" value="1"/>
</dbReference>
<dbReference type="Pfam" id="PF13445">
    <property type="entry name" value="zf-RING_UBOX"/>
    <property type="match status" value="1"/>
</dbReference>
<dbReference type="InterPro" id="IPR001841">
    <property type="entry name" value="Znf_RING"/>
</dbReference>
<evidence type="ECO:0000256" key="4">
    <source>
        <dbReference type="PROSITE-ProRule" id="PRU00322"/>
    </source>
</evidence>
<dbReference type="Pfam" id="PF13639">
    <property type="entry name" value="zf-RING_2"/>
    <property type="match status" value="2"/>
</dbReference>
<keyword evidence="1" id="KW-0479">Metal-binding</keyword>
<proteinExistence type="predicted"/>
<feature type="region of interest" description="Disordered" evidence="5">
    <location>
        <begin position="2103"/>
        <end position="2133"/>
    </location>
</feature>
<dbReference type="NCBIfam" id="TIGR02452">
    <property type="entry name" value="TIGR02452 family protein"/>
    <property type="match status" value="1"/>
</dbReference>
<keyword evidence="2 4" id="KW-0863">Zinc-finger</keyword>
<evidence type="ECO:0000313" key="8">
    <source>
        <dbReference type="EMBL" id="CAF4571115.1"/>
    </source>
</evidence>
<evidence type="ECO:0000256" key="1">
    <source>
        <dbReference type="ARBA" id="ARBA00022723"/>
    </source>
</evidence>
<dbReference type="InterPro" id="IPR019261">
    <property type="entry name" value="PARG_cat_microbial"/>
</dbReference>
<evidence type="ECO:0000256" key="3">
    <source>
        <dbReference type="ARBA" id="ARBA00022833"/>
    </source>
</evidence>
<dbReference type="PROSITE" id="PS50199">
    <property type="entry name" value="ZF_RANBP2_2"/>
    <property type="match status" value="1"/>
</dbReference>
<dbReference type="InterPro" id="IPR001876">
    <property type="entry name" value="Znf_RanBP2"/>
</dbReference>
<dbReference type="Gene3D" id="3.40.220.10">
    <property type="entry name" value="Leucine Aminopeptidase, subunit E, domain 1"/>
    <property type="match status" value="1"/>
</dbReference>
<keyword evidence="3" id="KW-0862">Zinc</keyword>
<comment type="caution">
    <text evidence="8">The sequence shown here is derived from an EMBL/GenBank/DDBJ whole genome shotgun (WGS) entry which is preliminary data.</text>
</comment>
<dbReference type="SMART" id="SM00184">
    <property type="entry name" value="RING"/>
    <property type="match status" value="3"/>
</dbReference>
<reference evidence="8" key="1">
    <citation type="submission" date="2021-02" db="EMBL/GenBank/DDBJ databases">
        <authorList>
            <person name="Nowell W R."/>
        </authorList>
    </citation>
    <scope>NUCLEOTIDE SEQUENCE</scope>
</reference>